<dbReference type="Gene3D" id="3.20.20.30">
    <property type="entry name" value="Luciferase-like domain"/>
    <property type="match status" value="1"/>
</dbReference>
<dbReference type="EMBL" id="VRSW01000001">
    <property type="protein sequence ID" value="TXK05567.1"/>
    <property type="molecule type" value="Genomic_DNA"/>
</dbReference>
<accession>A0A5C8HQ03</accession>
<keyword evidence="2" id="KW-0503">Monooxygenase</keyword>
<sequence>MALQFGLDTFGDVTRGADGERISDAQTIRNVVDQARLADELGINFFGIGEHHRAEYAVSSPEMVLSAIASVTKNIQLGTGVNVLSSDDPVRVYEKFATLDAVSSGRAEIVVGRGSFIESFPLFGFSLNDYEVLFEEKLELLTTILNDNPSITWTGHTRASLTDVELFPKTEHKMPVWVGVGGSPESVVRAARYGHGLALAIIGGSAQRFRPFVDLFHKSVQTFGFSPQPVAVHSPGYIAATDEEAWDATYEHVKAMSDKIGAERGWPPYTRAQFQHEVGPDGAQYVGSVERVAQKIAATARALEIDRFDFKYASGPMPHENLMSSIELYGTQVIPRVRELLGE</sequence>
<dbReference type="InterPro" id="IPR036661">
    <property type="entry name" value="Luciferase-like_sf"/>
</dbReference>
<feature type="domain" description="Luciferase-like" evidence="3">
    <location>
        <begin position="18"/>
        <end position="301"/>
    </location>
</feature>
<dbReference type="PANTHER" id="PTHR30137:SF8">
    <property type="entry name" value="BLR5498 PROTEIN"/>
    <property type="match status" value="1"/>
</dbReference>
<dbReference type="GO" id="GO:0005829">
    <property type="term" value="C:cytosol"/>
    <property type="evidence" value="ECO:0007669"/>
    <property type="project" value="TreeGrafter"/>
</dbReference>
<protein>
    <submittedName>
        <fullName evidence="4">LLM class flavin-dependent oxidoreductase</fullName>
    </submittedName>
</protein>
<evidence type="ECO:0000313" key="4">
    <source>
        <dbReference type="EMBL" id="TXK05567.1"/>
    </source>
</evidence>
<dbReference type="RefSeq" id="WP_147824378.1">
    <property type="nucleotide sequence ID" value="NZ_BAAARG010000001.1"/>
</dbReference>
<dbReference type="InterPro" id="IPR011251">
    <property type="entry name" value="Luciferase-like_dom"/>
</dbReference>
<organism evidence="4 5">
    <name type="scientific">Microbacterium mitrae</name>
    <dbReference type="NCBI Taxonomy" id="664640"/>
    <lineage>
        <taxon>Bacteria</taxon>
        <taxon>Bacillati</taxon>
        <taxon>Actinomycetota</taxon>
        <taxon>Actinomycetes</taxon>
        <taxon>Micrococcales</taxon>
        <taxon>Microbacteriaceae</taxon>
        <taxon>Microbacterium</taxon>
    </lineage>
</organism>
<dbReference type="InterPro" id="IPR022290">
    <property type="entry name" value="LLM_Atu2307-like"/>
</dbReference>
<dbReference type="OrthoDB" id="9776438at2"/>
<name>A0A5C8HQ03_9MICO</name>
<proteinExistence type="predicted"/>
<dbReference type="Pfam" id="PF00296">
    <property type="entry name" value="Bac_luciferase"/>
    <property type="match status" value="1"/>
</dbReference>
<keyword evidence="5" id="KW-1185">Reference proteome</keyword>
<comment type="caution">
    <text evidence="4">The sequence shown here is derived from an EMBL/GenBank/DDBJ whole genome shotgun (WGS) entry which is preliminary data.</text>
</comment>
<gene>
    <name evidence="4" type="ORF">FVP60_00770</name>
</gene>
<dbReference type="AlphaFoldDB" id="A0A5C8HQ03"/>
<evidence type="ECO:0000256" key="1">
    <source>
        <dbReference type="ARBA" id="ARBA00023002"/>
    </source>
</evidence>
<dbReference type="GO" id="GO:0004497">
    <property type="term" value="F:monooxygenase activity"/>
    <property type="evidence" value="ECO:0007669"/>
    <property type="project" value="UniProtKB-KW"/>
</dbReference>
<evidence type="ECO:0000313" key="5">
    <source>
        <dbReference type="Proteomes" id="UP000321196"/>
    </source>
</evidence>
<dbReference type="PANTHER" id="PTHR30137">
    <property type="entry name" value="LUCIFERASE-LIKE MONOOXYGENASE"/>
    <property type="match status" value="1"/>
</dbReference>
<dbReference type="GO" id="GO:0016705">
    <property type="term" value="F:oxidoreductase activity, acting on paired donors, with incorporation or reduction of molecular oxygen"/>
    <property type="evidence" value="ECO:0007669"/>
    <property type="project" value="InterPro"/>
</dbReference>
<dbReference type="InterPro" id="IPR050766">
    <property type="entry name" value="Bact_Lucif_Oxidored"/>
</dbReference>
<dbReference type="NCBIfam" id="TIGR03858">
    <property type="entry name" value="LLM_2I7G"/>
    <property type="match status" value="1"/>
</dbReference>
<keyword evidence="1" id="KW-0560">Oxidoreductase</keyword>
<reference evidence="4 5" key="1">
    <citation type="submission" date="2019-08" db="EMBL/GenBank/DDBJ databases">
        <authorList>
            <person name="Dong K."/>
        </authorList>
    </citation>
    <scope>NUCLEOTIDE SEQUENCE [LARGE SCALE GENOMIC DNA]</scope>
    <source>
        <strain evidence="4 5">M4-8</strain>
    </source>
</reference>
<dbReference type="Proteomes" id="UP000321196">
    <property type="component" value="Unassembled WGS sequence"/>
</dbReference>
<dbReference type="SUPFAM" id="SSF51679">
    <property type="entry name" value="Bacterial luciferase-like"/>
    <property type="match status" value="1"/>
</dbReference>
<evidence type="ECO:0000259" key="3">
    <source>
        <dbReference type="Pfam" id="PF00296"/>
    </source>
</evidence>
<evidence type="ECO:0000256" key="2">
    <source>
        <dbReference type="ARBA" id="ARBA00023033"/>
    </source>
</evidence>